<evidence type="ECO:0000313" key="3">
    <source>
        <dbReference type="Proteomes" id="UP001391051"/>
    </source>
</evidence>
<gene>
    <name evidence="2" type="ORF">PG986_010549</name>
</gene>
<evidence type="ECO:0000313" key="2">
    <source>
        <dbReference type="EMBL" id="KAK7946228.1"/>
    </source>
</evidence>
<proteinExistence type="predicted"/>
<protein>
    <submittedName>
        <fullName evidence="2">Uncharacterized protein</fullName>
    </submittedName>
</protein>
<feature type="region of interest" description="Disordered" evidence="1">
    <location>
        <begin position="32"/>
        <end position="52"/>
    </location>
</feature>
<evidence type="ECO:0000256" key="1">
    <source>
        <dbReference type="SAM" id="MobiDB-lite"/>
    </source>
</evidence>
<dbReference type="GeneID" id="92079833"/>
<comment type="caution">
    <text evidence="2">The sequence shown here is derived from an EMBL/GenBank/DDBJ whole genome shotgun (WGS) entry which is preliminary data.</text>
</comment>
<dbReference type="RefSeq" id="XP_066696262.1">
    <property type="nucleotide sequence ID" value="XM_066846771.1"/>
</dbReference>
<dbReference type="Proteomes" id="UP001391051">
    <property type="component" value="Unassembled WGS sequence"/>
</dbReference>
<accession>A0ABR1Q2J6</accession>
<organism evidence="2 3">
    <name type="scientific">Apiospora aurea</name>
    <dbReference type="NCBI Taxonomy" id="335848"/>
    <lineage>
        <taxon>Eukaryota</taxon>
        <taxon>Fungi</taxon>
        <taxon>Dikarya</taxon>
        <taxon>Ascomycota</taxon>
        <taxon>Pezizomycotina</taxon>
        <taxon>Sordariomycetes</taxon>
        <taxon>Xylariomycetidae</taxon>
        <taxon>Amphisphaeriales</taxon>
        <taxon>Apiosporaceae</taxon>
        <taxon>Apiospora</taxon>
    </lineage>
</organism>
<keyword evidence="3" id="KW-1185">Reference proteome</keyword>
<reference evidence="2 3" key="1">
    <citation type="submission" date="2023-01" db="EMBL/GenBank/DDBJ databases">
        <title>Analysis of 21 Apiospora genomes using comparative genomics revels a genus with tremendous synthesis potential of carbohydrate active enzymes and secondary metabolites.</title>
        <authorList>
            <person name="Sorensen T."/>
        </authorList>
    </citation>
    <scope>NUCLEOTIDE SEQUENCE [LARGE SCALE GENOMIC DNA]</scope>
    <source>
        <strain evidence="2 3">CBS 24483</strain>
    </source>
</reference>
<name>A0ABR1Q2J6_9PEZI</name>
<sequence>MSLYSQGPSDVIQLVYGHKRVVRCSIVDPLKPTSDSADGEEGTQHDQRKSPVSFAELETDRLARYLWKADYRELLGGIRLWNVLGLHLAYHGEHPMRKLSFDSESDNPQPIAFEALIWATKAEDFCRVKRLSACMVPGGRPFALRVELAGDGEAGQAATSQTIGNPCSETGW</sequence>
<dbReference type="EMBL" id="JAQQWE010000007">
    <property type="protein sequence ID" value="KAK7946228.1"/>
    <property type="molecule type" value="Genomic_DNA"/>
</dbReference>